<evidence type="ECO:0000313" key="6">
    <source>
        <dbReference type="EMBL" id="KAH9506996.1"/>
    </source>
</evidence>
<sequence length="361" mass="41748">MMNSTSKYANLPFIASGERDVYETDDLPESDRILQQQQQQQPDSSIEIIPSNSVDAFNKFAVADSIQKSSSLESKESNVSLVEKYKQIQLEIENLQHSIQSNEQSTADDSSFMPKDIENLFTQLANLHDVCFKKLDTSQLIKDVRREQQQPDDQPIVYELYRKPDKEDIVELARMNALEQRLKKIESTIGLNEIIKDSSSSHPLLNNYLKDQSIMDIVINLSNKIVQLDYQSLDRLDARLQLIVDRLQQINEKKSTLTELDKEDRLNELYNCYVKINENRPLLPNILERLQVLNDLQDQASRFANTMTAMETMQNEIKTSLDHNNQNIKNLTEMFGKLSTIQNVVDDFQNRLDKITTKTKN</sequence>
<dbReference type="Pfam" id="PF04912">
    <property type="entry name" value="Dynamitin"/>
    <property type="match status" value="1"/>
</dbReference>
<feature type="coiled-coil region" evidence="5">
    <location>
        <begin position="78"/>
        <end position="105"/>
    </location>
</feature>
<comment type="caution">
    <text evidence="6">The sequence shown here is derived from an EMBL/GenBank/DDBJ whole genome shotgun (WGS) entry which is preliminary data.</text>
</comment>
<gene>
    <name evidence="6" type="primary">DCTN2</name>
    <name evidence="6" type="ORF">DERF_011698</name>
</gene>
<dbReference type="Proteomes" id="UP000790347">
    <property type="component" value="Unassembled WGS sequence"/>
</dbReference>
<dbReference type="GO" id="GO:0030286">
    <property type="term" value="C:dynein complex"/>
    <property type="evidence" value="ECO:0007669"/>
    <property type="project" value="UniProtKB-KW"/>
</dbReference>
<keyword evidence="7" id="KW-1185">Reference proteome</keyword>
<dbReference type="GO" id="GO:0005737">
    <property type="term" value="C:cytoplasm"/>
    <property type="evidence" value="ECO:0007669"/>
    <property type="project" value="UniProtKB-SubCell"/>
</dbReference>
<dbReference type="GO" id="GO:0005869">
    <property type="term" value="C:dynactin complex"/>
    <property type="evidence" value="ECO:0007669"/>
    <property type="project" value="InterPro"/>
</dbReference>
<reference evidence="6" key="1">
    <citation type="submission" date="2013-05" db="EMBL/GenBank/DDBJ databases">
        <authorList>
            <person name="Yim A.K.Y."/>
            <person name="Chan T.F."/>
            <person name="Ji K.M."/>
            <person name="Liu X.Y."/>
            <person name="Zhou J.W."/>
            <person name="Li R.Q."/>
            <person name="Yang K.Y."/>
            <person name="Li J."/>
            <person name="Li M."/>
            <person name="Law P.T.W."/>
            <person name="Wu Y.L."/>
            <person name="Cai Z.L."/>
            <person name="Qin H."/>
            <person name="Bao Y."/>
            <person name="Leung R.K.K."/>
            <person name="Ng P.K.S."/>
            <person name="Zou J."/>
            <person name="Zhong X.J."/>
            <person name="Ran P.X."/>
            <person name="Zhong N.S."/>
            <person name="Liu Z.G."/>
            <person name="Tsui S.K.W."/>
        </authorList>
    </citation>
    <scope>NUCLEOTIDE SEQUENCE</scope>
    <source>
        <strain evidence="6">Derf</strain>
        <tissue evidence="6">Whole organism</tissue>
    </source>
</reference>
<dbReference type="PANTHER" id="PTHR15346">
    <property type="entry name" value="DYNACTIN SUBUNIT"/>
    <property type="match status" value="1"/>
</dbReference>
<evidence type="ECO:0000256" key="2">
    <source>
        <dbReference type="ARBA" id="ARBA00006176"/>
    </source>
</evidence>
<organism evidence="6 7">
    <name type="scientific">Dermatophagoides farinae</name>
    <name type="common">American house dust mite</name>
    <dbReference type="NCBI Taxonomy" id="6954"/>
    <lineage>
        <taxon>Eukaryota</taxon>
        <taxon>Metazoa</taxon>
        <taxon>Ecdysozoa</taxon>
        <taxon>Arthropoda</taxon>
        <taxon>Chelicerata</taxon>
        <taxon>Arachnida</taxon>
        <taxon>Acari</taxon>
        <taxon>Acariformes</taxon>
        <taxon>Sarcoptiformes</taxon>
        <taxon>Astigmata</taxon>
        <taxon>Psoroptidia</taxon>
        <taxon>Analgoidea</taxon>
        <taxon>Pyroglyphidae</taxon>
        <taxon>Dermatophagoidinae</taxon>
        <taxon>Dermatophagoides</taxon>
    </lineage>
</organism>
<dbReference type="EMBL" id="ASGP02000005">
    <property type="protein sequence ID" value="KAH9506996.1"/>
    <property type="molecule type" value="Genomic_DNA"/>
</dbReference>
<proteinExistence type="inferred from homology"/>
<evidence type="ECO:0000256" key="5">
    <source>
        <dbReference type="SAM" id="Coils"/>
    </source>
</evidence>
<keyword evidence="5" id="KW-0175">Coiled coil</keyword>
<evidence type="ECO:0000256" key="4">
    <source>
        <dbReference type="ARBA" id="ARBA00023017"/>
    </source>
</evidence>
<name>A0A922L3C2_DERFA</name>
<keyword evidence="4" id="KW-0243">Dynein</keyword>
<evidence type="ECO:0000256" key="3">
    <source>
        <dbReference type="ARBA" id="ARBA00022490"/>
    </source>
</evidence>
<accession>A0A922L3C2</accession>
<keyword evidence="3" id="KW-0963">Cytoplasm</keyword>
<dbReference type="GO" id="GO:0007017">
    <property type="term" value="P:microtubule-based process"/>
    <property type="evidence" value="ECO:0007669"/>
    <property type="project" value="InterPro"/>
</dbReference>
<comment type="similarity">
    <text evidence="2">Belongs to the dynactin subunit 2 family.</text>
</comment>
<evidence type="ECO:0000256" key="1">
    <source>
        <dbReference type="ARBA" id="ARBA00004496"/>
    </source>
</evidence>
<reference evidence="6" key="2">
    <citation type="journal article" date="2022" name="Res Sq">
        <title>Comparative Genomics Reveals Insights into the Divergent Evolution of Astigmatic Mites and Household Pest Adaptations.</title>
        <authorList>
            <person name="Xiong Q."/>
            <person name="Wan A.T.-Y."/>
            <person name="Liu X.-Y."/>
            <person name="Fung C.S.-H."/>
            <person name="Xiao X."/>
            <person name="Malainual N."/>
            <person name="Hou J."/>
            <person name="Wang L."/>
            <person name="Wang M."/>
            <person name="Yang K."/>
            <person name="Cui Y."/>
            <person name="Leung E."/>
            <person name="Nong W."/>
            <person name="Shin S.-K."/>
            <person name="Au S."/>
            <person name="Jeong K.Y."/>
            <person name="Chew F.T."/>
            <person name="Hui J."/>
            <person name="Leung T.F."/>
            <person name="Tungtrongchitr A."/>
            <person name="Zhong N."/>
            <person name="Liu Z."/>
            <person name="Tsui S."/>
        </authorList>
    </citation>
    <scope>NUCLEOTIDE SEQUENCE</scope>
    <source>
        <strain evidence="6">Derf</strain>
        <tissue evidence="6">Whole organism</tissue>
    </source>
</reference>
<dbReference type="InterPro" id="IPR028133">
    <property type="entry name" value="Dynamitin"/>
</dbReference>
<protein>
    <submittedName>
        <fullName evidence="6">Dynactin subunit 2</fullName>
    </submittedName>
</protein>
<comment type="subcellular location">
    <subcellularLocation>
        <location evidence="1">Cytoplasm</location>
    </subcellularLocation>
</comment>
<evidence type="ECO:0000313" key="7">
    <source>
        <dbReference type="Proteomes" id="UP000790347"/>
    </source>
</evidence>
<dbReference type="AlphaFoldDB" id="A0A922L3C2"/>